<dbReference type="Gene3D" id="1.20.1560.10">
    <property type="entry name" value="ABC transporter type 1, transmembrane domain"/>
    <property type="match status" value="1"/>
</dbReference>
<organism evidence="11 12">
    <name type="scientific">Streptomyces pulveraceus</name>
    <dbReference type="NCBI Taxonomy" id="68258"/>
    <lineage>
        <taxon>Bacteria</taxon>
        <taxon>Bacillati</taxon>
        <taxon>Actinomycetota</taxon>
        <taxon>Actinomycetes</taxon>
        <taxon>Kitasatosporales</taxon>
        <taxon>Streptomycetaceae</taxon>
        <taxon>Streptomyces</taxon>
    </lineage>
</organism>
<dbReference type="InterPro" id="IPR017871">
    <property type="entry name" value="ABC_transporter-like_CS"/>
</dbReference>
<dbReference type="PROSITE" id="PS50929">
    <property type="entry name" value="ABC_TM1F"/>
    <property type="match status" value="1"/>
</dbReference>
<dbReference type="InterPro" id="IPR027417">
    <property type="entry name" value="P-loop_NTPase"/>
</dbReference>
<protein>
    <submittedName>
        <fullName evidence="11">ABC transporter ATP-binding protein</fullName>
    </submittedName>
</protein>
<evidence type="ECO:0000256" key="8">
    <source>
        <dbReference type="SAM" id="Phobius"/>
    </source>
</evidence>
<dbReference type="SMART" id="SM00382">
    <property type="entry name" value="AAA"/>
    <property type="match status" value="1"/>
</dbReference>
<comment type="caution">
    <text evidence="11">The sequence shown here is derived from an EMBL/GenBank/DDBJ whole genome shotgun (WGS) entry which is preliminary data.</text>
</comment>
<dbReference type="PROSITE" id="PS50893">
    <property type="entry name" value="ABC_TRANSPORTER_2"/>
    <property type="match status" value="1"/>
</dbReference>
<evidence type="ECO:0000256" key="3">
    <source>
        <dbReference type="ARBA" id="ARBA00022741"/>
    </source>
</evidence>
<feature type="transmembrane region" description="Helical" evidence="8">
    <location>
        <begin position="45"/>
        <end position="72"/>
    </location>
</feature>
<dbReference type="InterPro" id="IPR003593">
    <property type="entry name" value="AAA+_ATPase"/>
</dbReference>
<sequence length="549" mass="57571">MRTALGATAMRRVRAVTLAWICVTALEAAAAALLAATLVRGTPLGWAVGAVLLVLGATVLVSRGGYLAGAAVATDLYRRLGRALVRLPLGWFTHDHRALANRIAGEGVPRLMGIPAHLVELLVRSTLTPPLVVLGLGIVIGWTHAAALLGLLAVSGTAQAFAQRALARTDAHRQTARVASTEALLEFSEHQELYRGVTGTAGAVRRLTDAWDREHSALRRLNAVSAPVTFVSALATALPTAGMLALCLALDTPAPTAFAVLLFTLRAAAPVDELALLGVTLGDIRAGIDQYASLVTVPPLPEPPHPRPLPDDTGLGIDHVAFAPALCEVSLTMPAGSTTVITGPTGSGKSTLLNLLLRGDDPDSGHITLGGTDLRHLPTEDRLRHFAVLPQEPTLFDGTIADNIRIGDPNADTPALRGAALRAGLGPLIHTHPDGLDLQVGARGTALSGGERQRVALARALLRNAPVLLLDEPTAALDPATEAFVTATVNALDCTRVVVTHRDPARWRPDRIVRLVDGRVIDGHVTDAEPERADRTSPLTVHQDVGRTG</sequence>
<dbReference type="Pfam" id="PF00005">
    <property type="entry name" value="ABC_tran"/>
    <property type="match status" value="1"/>
</dbReference>
<dbReference type="InterPro" id="IPR036640">
    <property type="entry name" value="ABC1_TM_sf"/>
</dbReference>
<keyword evidence="12" id="KW-1185">Reference proteome</keyword>
<dbReference type="Proteomes" id="UP001596200">
    <property type="component" value="Unassembled WGS sequence"/>
</dbReference>
<dbReference type="EMBL" id="JBHSPU010000013">
    <property type="protein sequence ID" value="MFC5914513.1"/>
    <property type="molecule type" value="Genomic_DNA"/>
</dbReference>
<feature type="domain" description="ABC transmembrane type-1" evidence="10">
    <location>
        <begin position="44"/>
        <end position="283"/>
    </location>
</feature>
<dbReference type="SUPFAM" id="SSF52540">
    <property type="entry name" value="P-loop containing nucleoside triphosphate hydrolases"/>
    <property type="match status" value="1"/>
</dbReference>
<dbReference type="InterPro" id="IPR003439">
    <property type="entry name" value="ABC_transporter-like_ATP-bd"/>
</dbReference>
<feature type="region of interest" description="Disordered" evidence="7">
    <location>
        <begin position="526"/>
        <end position="549"/>
    </location>
</feature>
<dbReference type="InterPro" id="IPR039421">
    <property type="entry name" value="Type_1_exporter"/>
</dbReference>
<comment type="subcellular location">
    <subcellularLocation>
        <location evidence="1">Cell membrane</location>
        <topology evidence="1">Multi-pass membrane protein</topology>
    </subcellularLocation>
</comment>
<accession>A0ABW1GKA0</accession>
<feature type="domain" description="ABC transporter" evidence="9">
    <location>
        <begin position="309"/>
        <end position="542"/>
    </location>
</feature>
<keyword evidence="4 11" id="KW-0067">ATP-binding</keyword>
<keyword evidence="5 8" id="KW-1133">Transmembrane helix</keyword>
<evidence type="ECO:0000256" key="5">
    <source>
        <dbReference type="ARBA" id="ARBA00022989"/>
    </source>
</evidence>
<evidence type="ECO:0000259" key="9">
    <source>
        <dbReference type="PROSITE" id="PS50893"/>
    </source>
</evidence>
<gene>
    <name evidence="11" type="ORF">ACFP1B_13880</name>
</gene>
<dbReference type="RefSeq" id="WP_344514716.1">
    <property type="nucleotide sequence ID" value="NZ_BAAATU010000031.1"/>
</dbReference>
<keyword evidence="6 8" id="KW-0472">Membrane</keyword>
<dbReference type="PROSITE" id="PS00211">
    <property type="entry name" value="ABC_TRANSPORTER_1"/>
    <property type="match status" value="1"/>
</dbReference>
<evidence type="ECO:0000256" key="6">
    <source>
        <dbReference type="ARBA" id="ARBA00023136"/>
    </source>
</evidence>
<dbReference type="InterPro" id="IPR011527">
    <property type="entry name" value="ABC1_TM_dom"/>
</dbReference>
<proteinExistence type="predicted"/>
<evidence type="ECO:0000256" key="1">
    <source>
        <dbReference type="ARBA" id="ARBA00004651"/>
    </source>
</evidence>
<dbReference type="CDD" id="cd03228">
    <property type="entry name" value="ABCC_MRP_Like"/>
    <property type="match status" value="1"/>
</dbReference>
<dbReference type="GO" id="GO:0005524">
    <property type="term" value="F:ATP binding"/>
    <property type="evidence" value="ECO:0007669"/>
    <property type="project" value="UniProtKB-KW"/>
</dbReference>
<evidence type="ECO:0000256" key="4">
    <source>
        <dbReference type="ARBA" id="ARBA00022840"/>
    </source>
</evidence>
<reference evidence="12" key="1">
    <citation type="journal article" date="2019" name="Int. J. Syst. Evol. Microbiol.">
        <title>The Global Catalogue of Microorganisms (GCM) 10K type strain sequencing project: providing services to taxonomists for standard genome sequencing and annotation.</title>
        <authorList>
            <consortium name="The Broad Institute Genomics Platform"/>
            <consortium name="The Broad Institute Genome Sequencing Center for Infectious Disease"/>
            <person name="Wu L."/>
            <person name="Ma J."/>
        </authorList>
    </citation>
    <scope>NUCLEOTIDE SEQUENCE [LARGE SCALE GENOMIC DNA]</scope>
    <source>
        <strain evidence="12">JCM 4147</strain>
    </source>
</reference>
<evidence type="ECO:0000313" key="12">
    <source>
        <dbReference type="Proteomes" id="UP001596200"/>
    </source>
</evidence>
<feature type="compositionally biased region" description="Basic and acidic residues" evidence="7">
    <location>
        <begin position="526"/>
        <end position="535"/>
    </location>
</feature>
<dbReference type="Gene3D" id="3.40.50.300">
    <property type="entry name" value="P-loop containing nucleotide triphosphate hydrolases"/>
    <property type="match status" value="1"/>
</dbReference>
<evidence type="ECO:0000256" key="7">
    <source>
        <dbReference type="SAM" id="MobiDB-lite"/>
    </source>
</evidence>
<name>A0ABW1GKA0_9ACTN</name>
<evidence type="ECO:0000259" key="10">
    <source>
        <dbReference type="PROSITE" id="PS50929"/>
    </source>
</evidence>
<dbReference type="PANTHER" id="PTHR24221:SF654">
    <property type="entry name" value="ATP-BINDING CASSETTE SUB-FAMILY B MEMBER 6"/>
    <property type="match status" value="1"/>
</dbReference>
<dbReference type="PANTHER" id="PTHR24221">
    <property type="entry name" value="ATP-BINDING CASSETTE SUB-FAMILY B"/>
    <property type="match status" value="1"/>
</dbReference>
<dbReference type="SUPFAM" id="SSF90123">
    <property type="entry name" value="ABC transporter transmembrane region"/>
    <property type="match status" value="1"/>
</dbReference>
<keyword evidence="2 8" id="KW-0812">Transmembrane</keyword>
<feature type="transmembrane region" description="Helical" evidence="8">
    <location>
        <begin position="131"/>
        <end position="154"/>
    </location>
</feature>
<keyword evidence="3" id="KW-0547">Nucleotide-binding</keyword>
<evidence type="ECO:0000256" key="2">
    <source>
        <dbReference type="ARBA" id="ARBA00022692"/>
    </source>
</evidence>
<evidence type="ECO:0000313" key="11">
    <source>
        <dbReference type="EMBL" id="MFC5914513.1"/>
    </source>
</evidence>